<dbReference type="PROSITE" id="PS50082">
    <property type="entry name" value="WD_REPEATS_2"/>
    <property type="match status" value="7"/>
</dbReference>
<dbReference type="PROSITE" id="PS50294">
    <property type="entry name" value="WD_REPEATS_REGION"/>
    <property type="match status" value="5"/>
</dbReference>
<organism evidence="5 6">
    <name type="scientific">Rhizoctonia solani</name>
    <dbReference type="NCBI Taxonomy" id="456999"/>
    <lineage>
        <taxon>Eukaryota</taxon>
        <taxon>Fungi</taxon>
        <taxon>Dikarya</taxon>
        <taxon>Basidiomycota</taxon>
        <taxon>Agaricomycotina</taxon>
        <taxon>Agaricomycetes</taxon>
        <taxon>Cantharellales</taxon>
        <taxon>Ceratobasidiaceae</taxon>
        <taxon>Rhizoctonia</taxon>
    </lineage>
</organism>
<dbReference type="PROSITE" id="PS50837">
    <property type="entry name" value="NACHT"/>
    <property type="match status" value="1"/>
</dbReference>
<dbReference type="SMART" id="SM00320">
    <property type="entry name" value="WD40"/>
    <property type="match status" value="12"/>
</dbReference>
<evidence type="ECO:0000256" key="3">
    <source>
        <dbReference type="PROSITE-ProRule" id="PRU00221"/>
    </source>
</evidence>
<evidence type="ECO:0000256" key="1">
    <source>
        <dbReference type="ARBA" id="ARBA00022574"/>
    </source>
</evidence>
<evidence type="ECO:0000313" key="5">
    <source>
        <dbReference type="EMBL" id="CAE6446785.1"/>
    </source>
</evidence>
<feature type="repeat" description="WD" evidence="3">
    <location>
        <begin position="1381"/>
        <end position="1422"/>
    </location>
</feature>
<proteinExistence type="predicted"/>
<dbReference type="InterPro" id="IPR027417">
    <property type="entry name" value="P-loop_NTPase"/>
</dbReference>
<feature type="repeat" description="WD" evidence="3">
    <location>
        <begin position="1044"/>
        <end position="1076"/>
    </location>
</feature>
<feature type="repeat" description="WD" evidence="3">
    <location>
        <begin position="902"/>
        <end position="943"/>
    </location>
</feature>
<gene>
    <name evidence="5" type="ORF">RDB_LOCUS59345</name>
</gene>
<evidence type="ECO:0000313" key="6">
    <source>
        <dbReference type="Proteomes" id="UP000663888"/>
    </source>
</evidence>
<comment type="caution">
    <text evidence="5">The sequence shown here is derived from an EMBL/GenBank/DDBJ whole genome shotgun (WGS) entry which is preliminary data.</text>
</comment>
<dbReference type="EMBL" id="CAJMWX010001031">
    <property type="protein sequence ID" value="CAE6446785.1"/>
    <property type="molecule type" value="Genomic_DNA"/>
</dbReference>
<dbReference type="CDD" id="cd00200">
    <property type="entry name" value="WD40"/>
    <property type="match status" value="2"/>
</dbReference>
<protein>
    <recommendedName>
        <fullName evidence="4">NACHT domain-containing protein</fullName>
    </recommendedName>
</protein>
<dbReference type="InterPro" id="IPR001680">
    <property type="entry name" value="WD40_rpt"/>
</dbReference>
<dbReference type="InterPro" id="IPR020472">
    <property type="entry name" value="WD40_PAC1"/>
</dbReference>
<dbReference type="SUPFAM" id="SSF50998">
    <property type="entry name" value="Quinoprotein alcohol dehydrogenase-like"/>
    <property type="match status" value="2"/>
</dbReference>
<dbReference type="PRINTS" id="PR00320">
    <property type="entry name" value="GPROTEINBRPT"/>
</dbReference>
<evidence type="ECO:0000256" key="2">
    <source>
        <dbReference type="ARBA" id="ARBA00022737"/>
    </source>
</evidence>
<dbReference type="InterPro" id="IPR056884">
    <property type="entry name" value="NPHP3-like_N"/>
</dbReference>
<dbReference type="PANTHER" id="PTHR22847:SF637">
    <property type="entry name" value="WD REPEAT DOMAIN 5B"/>
    <property type="match status" value="1"/>
</dbReference>
<dbReference type="GO" id="GO:1990234">
    <property type="term" value="C:transferase complex"/>
    <property type="evidence" value="ECO:0007669"/>
    <property type="project" value="UniProtKB-ARBA"/>
</dbReference>
<name>A0A8H3B3Z5_9AGAM</name>
<accession>A0A8H3B3Z5</accession>
<dbReference type="InterPro" id="IPR015943">
    <property type="entry name" value="WD40/YVTN_repeat-like_dom_sf"/>
</dbReference>
<dbReference type="InterPro" id="IPR019775">
    <property type="entry name" value="WD40_repeat_CS"/>
</dbReference>
<feature type="domain" description="NACHT" evidence="4">
    <location>
        <begin position="280"/>
        <end position="426"/>
    </location>
</feature>
<dbReference type="PROSITE" id="PS00678">
    <property type="entry name" value="WD_REPEATS_1"/>
    <property type="match status" value="4"/>
</dbReference>
<dbReference type="SUPFAM" id="SSF52540">
    <property type="entry name" value="P-loop containing nucleoside triphosphate hydrolases"/>
    <property type="match status" value="1"/>
</dbReference>
<dbReference type="Gene3D" id="3.40.50.300">
    <property type="entry name" value="P-loop containing nucleotide triphosphate hydrolases"/>
    <property type="match status" value="1"/>
</dbReference>
<dbReference type="Pfam" id="PF24883">
    <property type="entry name" value="NPHP3_N"/>
    <property type="match status" value="1"/>
</dbReference>
<keyword evidence="1 3" id="KW-0853">WD repeat</keyword>
<dbReference type="InterPro" id="IPR007111">
    <property type="entry name" value="NACHT_NTPase"/>
</dbReference>
<feature type="repeat" description="WD" evidence="3">
    <location>
        <begin position="1122"/>
        <end position="1163"/>
    </location>
</feature>
<dbReference type="Proteomes" id="UP000663888">
    <property type="component" value="Unassembled WGS sequence"/>
</dbReference>
<feature type="repeat" description="WD" evidence="3">
    <location>
        <begin position="1078"/>
        <end position="1110"/>
    </location>
</feature>
<sequence length="1536" mass="170040">MEGLNLDTSDIPAVASDPLARDSPLSVPTFESLDDIALVTPEDNTHNLLCSDPSHLDDTEHGRVHDVGGGLHHEPSSLVDTRALLHTPLKAQCEQNIVLRRVFSKFLECTSGFKHLEDCQEYRKLQAELEKLFAEKEWIRDLSRWQETTEVVRGLIRMLEIELSCLQKGRNGSKSAVLDGKQIDKREILACLRRAQSYFQRIIRNKLWTRGYLNALKEAQTPSLRISRLNDLPRLILGRSSPPNRDRYYGQRTRGPCTKGTRVDLLNHVHAWVDNPSSSSVYWINGLAGTGKTAIVYSLCEKLYQDHKLAASFFCSRGLAECRETKFVIPSIAYQLAQISAPFRIAVLDAFKQNEFKKIDRSLDLQFGSLISQPLLKVKDTLPDQLVVVIDALDECKDKEGVVRLLDILLAKASELPVKFIVSSRPEPEIRGPMMKQSNQESSQMLLHEIDINTVRADIRLYLQDPIWSPLRFRPDTLVDDQISTLVERAGALFIYAKIAALHITHERGAVYVGQNTPQLIQDYRYYKEIDQMYAPILQAALDNPTLNEADKDDIHRVLQYFTRSNTWTTIDRISELLEMDNTRVWRALQPFWSAIHIFEACGAARLLHPSFAGYILKFLHLEPYIYSAEEHYHIMSIAQVCLDVFRNTKLRCAFSRLQSSYLPDSRTVADSIPYAMFHAARYWATYLKYTTRSLIILKELEEFLSVHLLLWIEIMNLKGCAHELPKLVQLVKDWVEVDTDHPADLQALINDCLQFTQAFIFDNACRSTLHTYKSILPLWPQSSHIAKFYAEHTPRLITAEGTAITRRLYTLMATWNFDTDINSPTYSPDGTLIAVGVGCEVFLLAVPTTGSQQQPSRLIGHSDAVLSAHFSPDGTRVVSGSLDKSIRVWDIKSGEIVLGPIQGHTGNIHCVAFSPNGASIASGSLDETIRLWDSCTGEPLFEPLTGYGSITGVKFSPDGQWMAACTLSGLVIQSTKDGRVLKVLLPNRDDVRLRSVDISPDGTRIASGSIASGVYVWNVESWELVLGPLLFPDTPLCDEPFASLSFSPDGSCLISSAPNGKICLWETKTGALASEPVQGGAGSIASVSFSPCGTCILSSSCSKTLSLWSPRNIPPKIDPPLPGHIDAIIFVRFSPDGANIVSGSADGTVYVWNAKNGEMVIPLGENHRSRVGSAYSPNGYYILSNSAEGLILLDSRTDHVIVGPIQLDAPIRSAVMSSDGTHIIIGSTGNTVQVLAANTGKTLLSFCPPITNQSKWVHMTSIASSPDGAHIAVGSMHYSFSIHNARSGQLLGGPFDGHTNNHCALAFSPDGSRIVTGSFSRVEVRDTYSGEIILGPLEGHKGWVTSVEYSPDGTYIVSGSRDSSICVWNAQTGEPVLGPVKWHTGAVRSVRFSPDGTRIVSGSDDKTIRVTNIRKDLEFSSNSLTPTGSDWQLKDDGWVEDQQGRLLVWIPPDLRALLMWPRTELLISTKGWFRLNFADSHTEESWAKCYNSPRSIDDSTLEFLGESPLPIASKDESGQGIRVVNPGTCLAVGAS</sequence>
<dbReference type="PANTHER" id="PTHR22847">
    <property type="entry name" value="WD40 REPEAT PROTEIN"/>
    <property type="match status" value="1"/>
</dbReference>
<feature type="repeat" description="WD" evidence="3">
    <location>
        <begin position="859"/>
        <end position="900"/>
    </location>
</feature>
<reference evidence="5" key="1">
    <citation type="submission" date="2021-01" db="EMBL/GenBank/DDBJ databases">
        <authorList>
            <person name="Kaushik A."/>
        </authorList>
    </citation>
    <scope>NUCLEOTIDE SEQUENCE</scope>
    <source>
        <strain evidence="5">AG4-R118</strain>
    </source>
</reference>
<evidence type="ECO:0000259" key="4">
    <source>
        <dbReference type="PROSITE" id="PS50837"/>
    </source>
</evidence>
<keyword evidence="2" id="KW-0677">Repeat</keyword>
<dbReference type="InterPro" id="IPR011047">
    <property type="entry name" value="Quinoprotein_ADH-like_sf"/>
</dbReference>
<dbReference type="Gene3D" id="2.130.10.10">
    <property type="entry name" value="YVTN repeat-like/Quinoprotein amine dehydrogenase"/>
    <property type="match status" value="5"/>
</dbReference>
<feature type="repeat" description="WD" evidence="3">
    <location>
        <begin position="1338"/>
        <end position="1379"/>
    </location>
</feature>
<dbReference type="Pfam" id="PF00400">
    <property type="entry name" value="WD40"/>
    <property type="match status" value="10"/>
</dbReference>